<protein>
    <submittedName>
        <fullName evidence="6">Gsl0569 protein</fullName>
    </submittedName>
</protein>
<name>Q7NN45_GLOVI</name>
<comment type="subcellular location">
    <subcellularLocation>
        <location evidence="1">Endomembrane system</location>
        <topology evidence="1">Multi-pass membrane protein</topology>
    </subcellularLocation>
</comment>
<dbReference type="EMBL" id="BA000045">
    <property type="protein sequence ID" value="BAC88510.1"/>
    <property type="molecule type" value="Genomic_DNA"/>
</dbReference>
<evidence type="ECO:0000256" key="2">
    <source>
        <dbReference type="ARBA" id="ARBA00022692"/>
    </source>
</evidence>
<dbReference type="KEGG" id="gvi:gsl0569"/>
<evidence type="ECO:0000313" key="7">
    <source>
        <dbReference type="Proteomes" id="UP000000557"/>
    </source>
</evidence>
<evidence type="ECO:0000256" key="4">
    <source>
        <dbReference type="ARBA" id="ARBA00023136"/>
    </source>
</evidence>
<dbReference type="Proteomes" id="UP000000557">
    <property type="component" value="Chromosome"/>
</dbReference>
<dbReference type="AlphaFoldDB" id="Q7NN45"/>
<evidence type="ECO:0000256" key="3">
    <source>
        <dbReference type="ARBA" id="ARBA00022989"/>
    </source>
</evidence>
<dbReference type="OrthoDB" id="591562at2"/>
<evidence type="ECO:0000259" key="5">
    <source>
        <dbReference type="Pfam" id="PF06803"/>
    </source>
</evidence>
<dbReference type="RefSeq" id="WP_011140572.1">
    <property type="nucleotide sequence ID" value="NC_005125.1"/>
</dbReference>
<evidence type="ECO:0000313" key="6">
    <source>
        <dbReference type="EMBL" id="BAC88510.1"/>
    </source>
</evidence>
<keyword evidence="7" id="KW-1185">Reference proteome</keyword>
<dbReference type="HOGENOM" id="CLU_166048_0_0_3"/>
<feature type="domain" description="DUF1232" evidence="5">
    <location>
        <begin position="36"/>
        <end position="68"/>
    </location>
</feature>
<reference evidence="6 7" key="1">
    <citation type="journal article" date="2003" name="DNA Res.">
        <title>Complete genome structure of Gloeobacter violaceus PCC 7421, a cyanobacterium that lacks thylakoids.</title>
        <authorList>
            <person name="Nakamura Y."/>
            <person name="Kaneko T."/>
            <person name="Sato S."/>
            <person name="Mimuro M."/>
            <person name="Miyashita H."/>
            <person name="Tsuchiya T."/>
            <person name="Sasamoto S."/>
            <person name="Watanabe A."/>
            <person name="Kawashima K."/>
            <person name="Kishida Y."/>
            <person name="Kiyokawa C."/>
            <person name="Kohara M."/>
            <person name="Matsumoto M."/>
            <person name="Matsuno A."/>
            <person name="Nakazaki N."/>
            <person name="Shimpo S."/>
            <person name="Takeuchi C."/>
            <person name="Yamada M."/>
            <person name="Tabata S."/>
        </authorList>
    </citation>
    <scope>NUCLEOTIDE SEQUENCE [LARGE SCALE GENOMIC DNA]</scope>
    <source>
        <strain evidence="7">ATCC 29082 / PCC 7421</strain>
    </source>
</reference>
<dbReference type="STRING" id="251221.gene:10758042"/>
<keyword evidence="3" id="KW-1133">Transmembrane helix</keyword>
<evidence type="ECO:0000256" key="1">
    <source>
        <dbReference type="ARBA" id="ARBA00004127"/>
    </source>
</evidence>
<proteinExistence type="predicted"/>
<dbReference type="eggNOG" id="COG3339">
    <property type="taxonomic scope" value="Bacteria"/>
</dbReference>
<dbReference type="InterPro" id="IPR010652">
    <property type="entry name" value="DUF1232"/>
</dbReference>
<accession>Q7NN45</accession>
<sequence>MKYLPATPRDWWQTIGRIGRFYRSSQIPAPLKFAPLALSAVYFLLPVDFVPDFVPLVGQLDDVSVVFLIHMLVAGWAHQKYWIDAEKTLDTPAR</sequence>
<dbReference type="Pfam" id="PF06803">
    <property type="entry name" value="DUF1232"/>
    <property type="match status" value="1"/>
</dbReference>
<dbReference type="EnsemblBacteria" id="BAC88510">
    <property type="protein sequence ID" value="BAC88510"/>
    <property type="gene ID" value="BAC88510"/>
</dbReference>
<dbReference type="InParanoid" id="Q7NN45"/>
<keyword evidence="4" id="KW-0472">Membrane</keyword>
<keyword evidence="2" id="KW-0812">Transmembrane</keyword>
<gene>
    <name evidence="6" type="ordered locus">gsl0569</name>
</gene>
<reference evidence="6 7" key="2">
    <citation type="journal article" date="2003" name="DNA Res.">
        <title>Complete genome structure of Gloeobacter violaceus PCC 7421, a cyanobacterium that lacks thylakoids (supplement).</title>
        <authorList>
            <person name="Nakamura Y."/>
            <person name="Kaneko T."/>
            <person name="Sato S."/>
            <person name="Mimuro M."/>
            <person name="Miyashita H."/>
            <person name="Tsuchiya T."/>
            <person name="Sasamoto S."/>
            <person name="Watanabe A."/>
            <person name="Kawashima K."/>
            <person name="Kishida Y."/>
            <person name="Kiyokawa C."/>
            <person name="Kohara M."/>
            <person name="Matsumoto M."/>
            <person name="Matsuno A."/>
            <person name="Nakazaki N."/>
            <person name="Shimpo S."/>
            <person name="Takeuchi C."/>
            <person name="Yamada M."/>
            <person name="Tabata S."/>
        </authorList>
    </citation>
    <scope>NUCLEOTIDE SEQUENCE [LARGE SCALE GENOMIC DNA]</scope>
    <source>
        <strain evidence="7">ATCC 29082 / PCC 7421</strain>
    </source>
</reference>
<organism evidence="6 7">
    <name type="scientific">Gloeobacter violaceus (strain ATCC 29082 / PCC 7421)</name>
    <dbReference type="NCBI Taxonomy" id="251221"/>
    <lineage>
        <taxon>Bacteria</taxon>
        <taxon>Bacillati</taxon>
        <taxon>Cyanobacteriota</taxon>
        <taxon>Cyanophyceae</taxon>
        <taxon>Gloeobacterales</taxon>
        <taxon>Gloeobacteraceae</taxon>
        <taxon>Gloeobacter</taxon>
    </lineage>
</organism>
<dbReference type="GO" id="GO:0012505">
    <property type="term" value="C:endomembrane system"/>
    <property type="evidence" value="ECO:0007669"/>
    <property type="project" value="UniProtKB-SubCell"/>
</dbReference>